<gene>
    <name evidence="5" type="ORF">V1264_005707</name>
</gene>
<evidence type="ECO:0000259" key="4">
    <source>
        <dbReference type="Pfam" id="PF23414"/>
    </source>
</evidence>
<feature type="domain" description="EML-like first beta-propeller" evidence="3">
    <location>
        <begin position="19"/>
        <end position="136"/>
    </location>
</feature>
<keyword evidence="2" id="KW-0677">Repeat</keyword>
<dbReference type="InterPro" id="IPR001680">
    <property type="entry name" value="WD40_rpt"/>
</dbReference>
<evidence type="ECO:0000256" key="2">
    <source>
        <dbReference type="ARBA" id="ARBA00022737"/>
    </source>
</evidence>
<dbReference type="PANTHER" id="PTHR13720">
    <property type="entry name" value="WD-40 REPEAT PROTEIN"/>
    <property type="match status" value="1"/>
</dbReference>
<keyword evidence="6" id="KW-1185">Reference proteome</keyword>
<reference evidence="5 6" key="1">
    <citation type="submission" date="2024-02" db="EMBL/GenBank/DDBJ databases">
        <title>Chromosome-scale genome assembly of the rough periwinkle Littorina saxatilis.</title>
        <authorList>
            <person name="De Jode A."/>
            <person name="Faria R."/>
            <person name="Formenti G."/>
            <person name="Sims Y."/>
            <person name="Smith T.P."/>
            <person name="Tracey A."/>
            <person name="Wood J.M.D."/>
            <person name="Zagrodzka Z.B."/>
            <person name="Johannesson K."/>
            <person name="Butlin R.K."/>
            <person name="Leder E.H."/>
        </authorList>
    </citation>
    <scope>NUCLEOTIDE SEQUENCE [LARGE SCALE GENOMIC DNA]</scope>
    <source>
        <strain evidence="5">Snail1</strain>
        <tissue evidence="5">Muscle</tissue>
    </source>
</reference>
<dbReference type="PANTHER" id="PTHR13720:SF58">
    <property type="entry name" value="HELP DOMAIN-CONTAINING PROTEIN"/>
    <property type="match status" value="1"/>
</dbReference>
<evidence type="ECO:0000313" key="6">
    <source>
        <dbReference type="Proteomes" id="UP001374579"/>
    </source>
</evidence>
<dbReference type="GO" id="GO:0008017">
    <property type="term" value="F:microtubule binding"/>
    <property type="evidence" value="ECO:0007669"/>
    <property type="project" value="TreeGrafter"/>
</dbReference>
<dbReference type="Pfam" id="PF23414">
    <property type="entry name" value="Beta-prop_EML_2"/>
    <property type="match status" value="1"/>
</dbReference>
<dbReference type="SUPFAM" id="SSF50978">
    <property type="entry name" value="WD40 repeat-like"/>
    <property type="match status" value="1"/>
</dbReference>
<dbReference type="InterPro" id="IPR055442">
    <property type="entry name" value="Beta-prop_EML-like_2nd"/>
</dbReference>
<name>A0AAN9G6E6_9CAEN</name>
<dbReference type="GO" id="GO:0072686">
    <property type="term" value="C:mitotic spindle"/>
    <property type="evidence" value="ECO:0007669"/>
    <property type="project" value="TreeGrafter"/>
</dbReference>
<dbReference type="InterPro" id="IPR015943">
    <property type="entry name" value="WD40/YVTN_repeat-like_dom_sf"/>
</dbReference>
<keyword evidence="1" id="KW-0853">WD repeat</keyword>
<dbReference type="SMART" id="SM00320">
    <property type="entry name" value="WD40"/>
    <property type="match status" value="6"/>
</dbReference>
<dbReference type="InterPro" id="IPR055439">
    <property type="entry name" value="Beta-prop_EML_1st"/>
</dbReference>
<comment type="caution">
    <text evidence="5">The sequence shown here is derived from an EMBL/GenBank/DDBJ whole genome shotgun (WGS) entry which is preliminary data.</text>
</comment>
<protein>
    <submittedName>
        <fullName evidence="5">Uncharacterized protein</fullName>
    </submittedName>
</protein>
<organism evidence="5 6">
    <name type="scientific">Littorina saxatilis</name>
    <dbReference type="NCBI Taxonomy" id="31220"/>
    <lineage>
        <taxon>Eukaryota</taxon>
        <taxon>Metazoa</taxon>
        <taxon>Spiralia</taxon>
        <taxon>Lophotrochozoa</taxon>
        <taxon>Mollusca</taxon>
        <taxon>Gastropoda</taxon>
        <taxon>Caenogastropoda</taxon>
        <taxon>Littorinimorpha</taxon>
        <taxon>Littorinoidea</taxon>
        <taxon>Littorinidae</taxon>
        <taxon>Littorina</taxon>
    </lineage>
</organism>
<dbReference type="EMBL" id="JBAMIC010000014">
    <property type="protein sequence ID" value="KAK7096409.1"/>
    <property type="molecule type" value="Genomic_DNA"/>
</dbReference>
<dbReference type="Proteomes" id="UP001374579">
    <property type="component" value="Unassembled WGS sequence"/>
</dbReference>
<proteinExistence type="predicted"/>
<evidence type="ECO:0000259" key="3">
    <source>
        <dbReference type="Pfam" id="PF23409"/>
    </source>
</evidence>
<dbReference type="InterPro" id="IPR036322">
    <property type="entry name" value="WD40_repeat_dom_sf"/>
</dbReference>
<feature type="domain" description="EML-like second beta-propeller" evidence="4">
    <location>
        <begin position="178"/>
        <end position="453"/>
    </location>
</feature>
<dbReference type="AlphaFoldDB" id="A0AAN9G6E6"/>
<dbReference type="InterPro" id="IPR050630">
    <property type="entry name" value="WD_repeat_EMAP"/>
</dbReference>
<dbReference type="Gene3D" id="2.130.10.10">
    <property type="entry name" value="YVTN repeat-like/Quinoprotein amine dehydrogenase"/>
    <property type="match status" value="2"/>
</dbReference>
<accession>A0AAN9G6E6</accession>
<evidence type="ECO:0000256" key="1">
    <source>
        <dbReference type="ARBA" id="ARBA00022574"/>
    </source>
</evidence>
<dbReference type="Pfam" id="PF23409">
    <property type="entry name" value="Beta-prop_EML"/>
    <property type="match status" value="1"/>
</dbReference>
<dbReference type="GO" id="GO:0000226">
    <property type="term" value="P:microtubule cytoskeleton organization"/>
    <property type="evidence" value="ECO:0007669"/>
    <property type="project" value="TreeGrafter"/>
</dbReference>
<evidence type="ECO:0000313" key="5">
    <source>
        <dbReference type="EMBL" id="KAK7096409.1"/>
    </source>
</evidence>
<sequence length="454" mass="49983">MQWWKPYPQSAKITPFTVADCESYLKAKYVVCAMHNEKGDLMTGDSNGTVYIWGDGGNRITNFVKHGHDGPVLCVLYHKGCLLTGGRDGNLSAWTWDKNMDKAATLHIPPSEGGVRTLLLREGHLIVSTTMNSLLSVTIATTGPCPLDGVSLDPIPITQGHYDELRALTVIPDSFLQADVLTAGTDGVLCKFNSHSHAPVWKLFMKGMQYLCVDCSTIGDVIVLGTKDGRVLQLEIDQNSLQVMEIVKEKVSTNAILCISLSPDNRWIAAGGEDNSIYLFRLSEQQEEEEEGGAVGWKVWGVLKGHGRQVVCVDWTLQPYTDGVYLLRSCSATPEQKFWNVLTCQEVDGGQLTTLTWASSTCTLDHLVTGVWRSKQAETARVNAMDVSPQHTLVAMGTNQGLLSLYRFPCTKDKVFSHTYSAHQTVQAVRFTPSGHCLFTVGGHDSALFQWKLI</sequence>